<evidence type="ECO:0000256" key="1">
    <source>
        <dbReference type="ARBA" id="ARBA00023015"/>
    </source>
</evidence>
<dbReference type="PROSITE" id="PS51078">
    <property type="entry name" value="ICLR_ED"/>
    <property type="match status" value="1"/>
</dbReference>
<accession>A0A845BDE7</accession>
<comment type="caution">
    <text evidence="6">The sequence shown here is derived from an EMBL/GenBank/DDBJ whole genome shotgun (WGS) entry which is preliminary data.</text>
</comment>
<dbReference type="InterPro" id="IPR014757">
    <property type="entry name" value="Tscrpt_reg_IclR_C"/>
</dbReference>
<evidence type="ECO:0000313" key="7">
    <source>
        <dbReference type="Proteomes" id="UP000460715"/>
    </source>
</evidence>
<protein>
    <submittedName>
        <fullName evidence="6">IclR family transcriptional regulator</fullName>
    </submittedName>
</protein>
<dbReference type="GO" id="GO:0045892">
    <property type="term" value="P:negative regulation of DNA-templated transcription"/>
    <property type="evidence" value="ECO:0007669"/>
    <property type="project" value="TreeGrafter"/>
</dbReference>
<dbReference type="AlphaFoldDB" id="A0A845BDE7"/>
<gene>
    <name evidence="6" type="ORF">E0493_15555</name>
</gene>
<organism evidence="6 7">
    <name type="scientific">Teichococcus coralli</name>
    <dbReference type="NCBI Taxonomy" id="2545983"/>
    <lineage>
        <taxon>Bacteria</taxon>
        <taxon>Pseudomonadati</taxon>
        <taxon>Pseudomonadota</taxon>
        <taxon>Alphaproteobacteria</taxon>
        <taxon>Acetobacterales</taxon>
        <taxon>Roseomonadaceae</taxon>
        <taxon>Roseomonas</taxon>
    </lineage>
</organism>
<dbReference type="PROSITE" id="PS51077">
    <property type="entry name" value="HTH_ICLR"/>
    <property type="match status" value="1"/>
</dbReference>
<evidence type="ECO:0000259" key="4">
    <source>
        <dbReference type="PROSITE" id="PS51077"/>
    </source>
</evidence>
<dbReference type="PANTHER" id="PTHR30136">
    <property type="entry name" value="HELIX-TURN-HELIX TRANSCRIPTIONAL REGULATOR, ICLR FAMILY"/>
    <property type="match status" value="1"/>
</dbReference>
<dbReference type="SMART" id="SM00346">
    <property type="entry name" value="HTH_ICLR"/>
    <property type="match status" value="1"/>
</dbReference>
<proteinExistence type="predicted"/>
<dbReference type="Gene3D" id="1.10.10.10">
    <property type="entry name" value="Winged helix-like DNA-binding domain superfamily/Winged helix DNA-binding domain"/>
    <property type="match status" value="1"/>
</dbReference>
<keyword evidence="1" id="KW-0805">Transcription regulation</keyword>
<dbReference type="SUPFAM" id="SSF55781">
    <property type="entry name" value="GAF domain-like"/>
    <property type="match status" value="1"/>
</dbReference>
<dbReference type="InterPro" id="IPR050707">
    <property type="entry name" value="HTH_MetabolicPath_Reg"/>
</dbReference>
<evidence type="ECO:0000256" key="2">
    <source>
        <dbReference type="ARBA" id="ARBA00023125"/>
    </source>
</evidence>
<dbReference type="Pfam" id="PF01614">
    <property type="entry name" value="IclR_C"/>
    <property type="match status" value="1"/>
</dbReference>
<dbReference type="SUPFAM" id="SSF46785">
    <property type="entry name" value="Winged helix' DNA-binding domain"/>
    <property type="match status" value="1"/>
</dbReference>
<keyword evidence="3" id="KW-0804">Transcription</keyword>
<dbReference type="Gene3D" id="3.30.450.40">
    <property type="match status" value="1"/>
</dbReference>
<dbReference type="EMBL" id="SNVJ01000014">
    <property type="protein sequence ID" value="MXP64768.1"/>
    <property type="molecule type" value="Genomic_DNA"/>
</dbReference>
<keyword evidence="7" id="KW-1185">Reference proteome</keyword>
<dbReference type="Proteomes" id="UP000460715">
    <property type="component" value="Unassembled WGS sequence"/>
</dbReference>
<dbReference type="InterPro" id="IPR029016">
    <property type="entry name" value="GAF-like_dom_sf"/>
</dbReference>
<keyword evidence="2" id="KW-0238">DNA-binding</keyword>
<sequence length="267" mass="29062">MQNQKKERAEDDAMDYTIAAVDRALALLEAVAANPGAGLSELARLTGSTKTLAFRMASTLESRGYLLKDDETRGYTLGHKPLLLAEKMQHQMPLLRVANPVLDELVARTRENVSLLVRDRLQSVCIGIRQSPQPIRLYAELGRQGPLHVGGGPKLLLAFAPEEVQATVAAAPLERFTPETITDGERLRAVLERIRAQGYNVSHGDQDAGAFSIAAPVRDHLGRVVASLSVAGPQSRLTDDLERLYVRMLLNAAGEISARLGWREAAA</sequence>
<feature type="domain" description="IclR-ED" evidence="5">
    <location>
        <begin position="80"/>
        <end position="262"/>
    </location>
</feature>
<dbReference type="PANTHER" id="PTHR30136:SF24">
    <property type="entry name" value="HTH-TYPE TRANSCRIPTIONAL REPRESSOR ALLR"/>
    <property type="match status" value="1"/>
</dbReference>
<name>A0A845BDE7_9PROT</name>
<evidence type="ECO:0000256" key="3">
    <source>
        <dbReference type="ARBA" id="ARBA00023163"/>
    </source>
</evidence>
<dbReference type="InterPro" id="IPR036388">
    <property type="entry name" value="WH-like_DNA-bd_sf"/>
</dbReference>
<dbReference type="InterPro" id="IPR005471">
    <property type="entry name" value="Tscrpt_reg_IclR_N"/>
</dbReference>
<reference evidence="6 7" key="1">
    <citation type="submission" date="2019-03" db="EMBL/GenBank/DDBJ databases">
        <title>Roseomonas sp. a novel Roseomonas species isolated from Sea whip Gorgonian.</title>
        <authorList>
            <person name="Li F."/>
            <person name="Pan X."/>
            <person name="Huang S."/>
            <person name="Li Z."/>
            <person name="Meng B."/>
        </authorList>
    </citation>
    <scope>NUCLEOTIDE SEQUENCE [LARGE SCALE GENOMIC DNA]</scope>
    <source>
        <strain evidence="6 7">M0104</strain>
    </source>
</reference>
<dbReference type="GO" id="GO:0003700">
    <property type="term" value="F:DNA-binding transcription factor activity"/>
    <property type="evidence" value="ECO:0007669"/>
    <property type="project" value="TreeGrafter"/>
</dbReference>
<dbReference type="Pfam" id="PF09339">
    <property type="entry name" value="HTH_IclR"/>
    <property type="match status" value="1"/>
</dbReference>
<dbReference type="GO" id="GO:0003677">
    <property type="term" value="F:DNA binding"/>
    <property type="evidence" value="ECO:0007669"/>
    <property type="project" value="UniProtKB-KW"/>
</dbReference>
<evidence type="ECO:0000313" key="6">
    <source>
        <dbReference type="EMBL" id="MXP64768.1"/>
    </source>
</evidence>
<feature type="domain" description="HTH iclR-type" evidence="4">
    <location>
        <begin position="18"/>
        <end position="79"/>
    </location>
</feature>
<evidence type="ECO:0000259" key="5">
    <source>
        <dbReference type="PROSITE" id="PS51078"/>
    </source>
</evidence>
<dbReference type="InterPro" id="IPR036390">
    <property type="entry name" value="WH_DNA-bd_sf"/>
</dbReference>